<comment type="caution">
    <text evidence="3">The sequence shown here is derived from an EMBL/GenBank/DDBJ whole genome shotgun (WGS) entry which is preliminary data.</text>
</comment>
<feature type="compositionally biased region" description="Low complexity" evidence="1">
    <location>
        <begin position="95"/>
        <end position="110"/>
    </location>
</feature>
<name>A0A941E6Y1_9ACTN</name>
<dbReference type="SUPFAM" id="SSF53300">
    <property type="entry name" value="vWA-like"/>
    <property type="match status" value="1"/>
</dbReference>
<dbReference type="PANTHER" id="PTHR39338">
    <property type="entry name" value="BLL5662 PROTEIN-RELATED"/>
    <property type="match status" value="1"/>
</dbReference>
<dbReference type="Pfam" id="PF05762">
    <property type="entry name" value="VWA_CoxE"/>
    <property type="match status" value="1"/>
</dbReference>
<organism evidence="3 4">
    <name type="scientific">Actinospica acidithermotolerans</name>
    <dbReference type="NCBI Taxonomy" id="2828514"/>
    <lineage>
        <taxon>Bacteria</taxon>
        <taxon>Bacillati</taxon>
        <taxon>Actinomycetota</taxon>
        <taxon>Actinomycetes</taxon>
        <taxon>Catenulisporales</taxon>
        <taxon>Actinospicaceae</taxon>
        <taxon>Actinospica</taxon>
    </lineage>
</organism>
<accession>A0A941E6Y1</accession>
<feature type="region of interest" description="Disordered" evidence="1">
    <location>
        <begin position="82"/>
        <end position="140"/>
    </location>
</feature>
<evidence type="ECO:0000259" key="2">
    <source>
        <dbReference type="SMART" id="SM00327"/>
    </source>
</evidence>
<dbReference type="InterPro" id="IPR011195">
    <property type="entry name" value="UCP010256"/>
</dbReference>
<dbReference type="InterPro" id="IPR036465">
    <property type="entry name" value="vWFA_dom_sf"/>
</dbReference>
<evidence type="ECO:0000313" key="4">
    <source>
        <dbReference type="Proteomes" id="UP000676325"/>
    </source>
</evidence>
<protein>
    <submittedName>
        <fullName evidence="3">VWA domain-containing protein</fullName>
    </submittedName>
</protein>
<dbReference type="Gene3D" id="3.40.50.410">
    <property type="entry name" value="von Willebrand factor, type A domain"/>
    <property type="match status" value="1"/>
</dbReference>
<feature type="compositionally biased region" description="Basic and acidic residues" evidence="1">
    <location>
        <begin position="82"/>
        <end position="92"/>
    </location>
</feature>
<dbReference type="PIRSF" id="PIRSF010256">
    <property type="entry name" value="CoxE_vWa"/>
    <property type="match status" value="1"/>
</dbReference>
<dbReference type="InterPro" id="IPR008912">
    <property type="entry name" value="Uncharacterised_CoxE"/>
</dbReference>
<dbReference type="CDD" id="cd00198">
    <property type="entry name" value="vWFA"/>
    <property type="match status" value="1"/>
</dbReference>
<dbReference type="RefSeq" id="WP_212516223.1">
    <property type="nucleotide sequence ID" value="NZ_JAGSOH010000003.1"/>
</dbReference>
<sequence length="421" mass="45843">MPDLLLFDSAVFCARFAAALRRAGIPVPPERADRFLRALRLVPPTHRAELYWCARLVFVSDRDQVERFDGVFDLIFGGSLDRAESRGGHDRQPLPSSQEPAAGPSPSGAEPRYRRPEPLPGGTPVMQPRRTPGEPAPHEAAMPVRAQASTAEALAHKDLGKLEPEELAALDRLVGALAFSIPPRRGRRREADRAGRRTDLRRTLRLSLRTGGQPITLARSRNRLRPRKLVLLCDISGSMEPYTRAYLRLFPRLYARGSAGQRVAAETFVFATRLTRLTPLLRHTDPDTALARAGAAAPDWSGGTRIGRSLGTFTDRHGRRGMARDAILVIFSDGWEGEDPASVGREMQRLARLAHRIVWVNPRKAAPGYAPLAGGMAAALPYCHAFVSGHTYAALAEVVDAVAGFGRSRRPAAGPAGQAGP</sequence>
<dbReference type="PANTHER" id="PTHR39338:SF6">
    <property type="entry name" value="BLL5662 PROTEIN"/>
    <property type="match status" value="1"/>
</dbReference>
<reference evidence="3" key="1">
    <citation type="submission" date="2021-04" db="EMBL/GenBank/DDBJ databases">
        <title>Genome based classification of Actinospica acidithermotolerans sp. nov., an actinobacterium isolated from an Indonesian hot spring.</title>
        <authorList>
            <person name="Kusuma A.B."/>
            <person name="Putra K.E."/>
            <person name="Nafisah S."/>
            <person name="Loh J."/>
            <person name="Nouioui I."/>
            <person name="Goodfellow M."/>
        </authorList>
    </citation>
    <scope>NUCLEOTIDE SEQUENCE</scope>
    <source>
        <strain evidence="3">MGRD01-02</strain>
    </source>
</reference>
<dbReference type="Proteomes" id="UP000676325">
    <property type="component" value="Unassembled WGS sequence"/>
</dbReference>
<dbReference type="SMART" id="SM00327">
    <property type="entry name" value="VWA"/>
    <property type="match status" value="1"/>
</dbReference>
<gene>
    <name evidence="3" type="ORF">KDK95_02005</name>
</gene>
<proteinExistence type="predicted"/>
<keyword evidence="4" id="KW-1185">Reference proteome</keyword>
<dbReference type="InterPro" id="IPR002035">
    <property type="entry name" value="VWF_A"/>
</dbReference>
<feature type="domain" description="VWFA" evidence="2">
    <location>
        <begin position="226"/>
        <end position="403"/>
    </location>
</feature>
<evidence type="ECO:0000256" key="1">
    <source>
        <dbReference type="SAM" id="MobiDB-lite"/>
    </source>
</evidence>
<dbReference type="EMBL" id="JAGSOH010000003">
    <property type="protein sequence ID" value="MBR7825063.1"/>
    <property type="molecule type" value="Genomic_DNA"/>
</dbReference>
<evidence type="ECO:0000313" key="3">
    <source>
        <dbReference type="EMBL" id="MBR7825063.1"/>
    </source>
</evidence>
<dbReference type="AlphaFoldDB" id="A0A941E6Y1"/>